<organism evidence="1 2">
    <name type="scientific">Paracoccus siganidrum</name>
    <dbReference type="NCBI Taxonomy" id="1276757"/>
    <lineage>
        <taxon>Bacteria</taxon>
        <taxon>Pseudomonadati</taxon>
        <taxon>Pseudomonadota</taxon>
        <taxon>Alphaproteobacteria</taxon>
        <taxon>Rhodobacterales</taxon>
        <taxon>Paracoccaceae</taxon>
        <taxon>Paracoccus</taxon>
    </lineage>
</organism>
<evidence type="ECO:0000313" key="2">
    <source>
        <dbReference type="Proteomes" id="UP000283587"/>
    </source>
</evidence>
<comment type="caution">
    <text evidence="1">The sequence shown here is derived from an EMBL/GenBank/DDBJ whole genome shotgun (WGS) entry which is preliminary data.</text>
</comment>
<dbReference type="EMBL" id="QZEW01000039">
    <property type="protein sequence ID" value="RJL15300.1"/>
    <property type="molecule type" value="Genomic_DNA"/>
</dbReference>
<reference evidence="2" key="1">
    <citation type="submission" date="2018-09" db="EMBL/GenBank/DDBJ databases">
        <title>Paracoccus onubensis nov. sp. a moderate halophilic bacterium isolated from Gruta de las Maravillas (Aracena, Spain).</title>
        <authorList>
            <person name="Jurado V."/>
            <person name="Gutierrez-Patricio S."/>
            <person name="Gonzalez-Pimentel J.L."/>
            <person name="Miller A.Z."/>
            <person name="Laiz L."/>
            <person name="Saiz-Jimenez C."/>
        </authorList>
    </citation>
    <scope>NUCLEOTIDE SEQUENCE [LARGE SCALE GENOMIC DNA]</scope>
    <source>
        <strain evidence="2">DSM 26381</strain>
    </source>
</reference>
<gene>
    <name evidence="1" type="ORF">D3P05_10845</name>
</gene>
<dbReference type="OrthoDB" id="7872854at2"/>
<dbReference type="Proteomes" id="UP000283587">
    <property type="component" value="Unassembled WGS sequence"/>
</dbReference>
<evidence type="ECO:0000313" key="1">
    <source>
        <dbReference type="EMBL" id="RJL15300.1"/>
    </source>
</evidence>
<proteinExistence type="predicted"/>
<dbReference type="AlphaFoldDB" id="A0A419A6J9"/>
<sequence length="76" mass="8371">MPRVDLFGPVPRKPRRVMMHAVDIGQAPGMMPGWTSAKGGKFVCRRCGHDAGWLFDMTDTEIRRGVPCPVCNEGEG</sequence>
<keyword evidence="2" id="KW-1185">Reference proteome</keyword>
<name>A0A419A6J9_9RHOB</name>
<protein>
    <submittedName>
        <fullName evidence="1">Uncharacterized protein</fullName>
    </submittedName>
</protein>
<accession>A0A419A6J9</accession>